<dbReference type="Gene3D" id="1.10.357.10">
    <property type="entry name" value="Tetracycline Repressor, domain 2"/>
    <property type="match status" value="1"/>
</dbReference>
<gene>
    <name evidence="5" type="ORF">MNBD_GAMMA21-2700</name>
</gene>
<keyword evidence="1" id="KW-0805">Transcription regulation</keyword>
<dbReference type="AlphaFoldDB" id="A0A3B1ALN1"/>
<accession>A0A3B1ALN1</accession>
<dbReference type="PANTHER" id="PTHR30055:SF223">
    <property type="entry name" value="HTH-TYPE TRANSCRIPTIONAL REGULATOR UIDR"/>
    <property type="match status" value="1"/>
</dbReference>
<dbReference type="InterPro" id="IPR009057">
    <property type="entry name" value="Homeodomain-like_sf"/>
</dbReference>
<evidence type="ECO:0000313" key="5">
    <source>
        <dbReference type="EMBL" id="VAW99209.1"/>
    </source>
</evidence>
<proteinExistence type="predicted"/>
<organism evidence="5">
    <name type="scientific">hydrothermal vent metagenome</name>
    <dbReference type="NCBI Taxonomy" id="652676"/>
    <lineage>
        <taxon>unclassified sequences</taxon>
        <taxon>metagenomes</taxon>
        <taxon>ecological metagenomes</taxon>
    </lineage>
</organism>
<reference evidence="5" key="1">
    <citation type="submission" date="2018-06" db="EMBL/GenBank/DDBJ databases">
        <authorList>
            <person name="Zhirakovskaya E."/>
        </authorList>
    </citation>
    <scope>NUCLEOTIDE SEQUENCE</scope>
</reference>
<dbReference type="InterPro" id="IPR050109">
    <property type="entry name" value="HTH-type_TetR-like_transc_reg"/>
</dbReference>
<dbReference type="Pfam" id="PF14246">
    <property type="entry name" value="TetR_C_7"/>
    <property type="match status" value="1"/>
</dbReference>
<dbReference type="InterPro" id="IPR039536">
    <property type="entry name" value="TetR_C_Proteobacteria"/>
</dbReference>
<evidence type="ECO:0000256" key="1">
    <source>
        <dbReference type="ARBA" id="ARBA00023015"/>
    </source>
</evidence>
<dbReference type="GO" id="GO:0000976">
    <property type="term" value="F:transcription cis-regulatory region binding"/>
    <property type="evidence" value="ECO:0007669"/>
    <property type="project" value="TreeGrafter"/>
</dbReference>
<dbReference type="FunFam" id="1.10.10.60:FF:000141">
    <property type="entry name" value="TetR family transcriptional regulator"/>
    <property type="match status" value="1"/>
</dbReference>
<protein>
    <submittedName>
        <fullName evidence="5">Transcriptional regulator, AcrR family</fullName>
    </submittedName>
</protein>
<feature type="domain" description="HTH tetR-type" evidence="4">
    <location>
        <begin position="16"/>
        <end position="76"/>
    </location>
</feature>
<evidence type="ECO:0000259" key="4">
    <source>
        <dbReference type="PROSITE" id="PS50977"/>
    </source>
</evidence>
<dbReference type="SUPFAM" id="SSF46689">
    <property type="entry name" value="Homeodomain-like"/>
    <property type="match status" value="1"/>
</dbReference>
<sequence length="213" mass="24394">MNNKPNDNNRWRRRKESRPGEIIEAALELFVANGFNATRLEEVAKLAGVSKGTVYLYFDSKEDLFRAVVQQTIIPEIEKAEQRAAEFRGSQRELLTLLIQNWWNVVGKTRLAGIPKLMISEATNFPEVAEYYLDKVVNRVRKLIKNSILIGIEQGEFKSSDPIITTRLLVAPMLFAVIWEKSLAPFDSENYDLESYIQLHLSVFFDGISLNNV</sequence>
<dbReference type="InterPro" id="IPR036271">
    <property type="entry name" value="Tet_transcr_reg_TetR-rel_C_sf"/>
</dbReference>
<evidence type="ECO:0000256" key="3">
    <source>
        <dbReference type="ARBA" id="ARBA00023163"/>
    </source>
</evidence>
<name>A0A3B1ALN1_9ZZZZ</name>
<evidence type="ECO:0000256" key="2">
    <source>
        <dbReference type="ARBA" id="ARBA00023125"/>
    </source>
</evidence>
<dbReference type="EMBL" id="UOFR01000066">
    <property type="protein sequence ID" value="VAW99209.1"/>
    <property type="molecule type" value="Genomic_DNA"/>
</dbReference>
<dbReference type="Pfam" id="PF00440">
    <property type="entry name" value="TetR_N"/>
    <property type="match status" value="1"/>
</dbReference>
<dbReference type="SUPFAM" id="SSF48498">
    <property type="entry name" value="Tetracyclin repressor-like, C-terminal domain"/>
    <property type="match status" value="1"/>
</dbReference>
<dbReference type="InterPro" id="IPR001647">
    <property type="entry name" value="HTH_TetR"/>
</dbReference>
<keyword evidence="2" id="KW-0238">DNA-binding</keyword>
<keyword evidence="3" id="KW-0804">Transcription</keyword>
<dbReference type="GO" id="GO:0003700">
    <property type="term" value="F:DNA-binding transcription factor activity"/>
    <property type="evidence" value="ECO:0007669"/>
    <property type="project" value="TreeGrafter"/>
</dbReference>
<dbReference type="PRINTS" id="PR00455">
    <property type="entry name" value="HTHTETR"/>
</dbReference>
<dbReference type="PANTHER" id="PTHR30055">
    <property type="entry name" value="HTH-TYPE TRANSCRIPTIONAL REGULATOR RUTR"/>
    <property type="match status" value="1"/>
</dbReference>
<dbReference type="PROSITE" id="PS50977">
    <property type="entry name" value="HTH_TETR_2"/>
    <property type="match status" value="1"/>
</dbReference>